<dbReference type="SUPFAM" id="SSF46894">
    <property type="entry name" value="C-terminal effector domain of the bipartite response regulators"/>
    <property type="match status" value="1"/>
</dbReference>
<dbReference type="PANTHER" id="PTHR43214">
    <property type="entry name" value="TWO-COMPONENT RESPONSE REGULATOR"/>
    <property type="match status" value="1"/>
</dbReference>
<dbReference type="GO" id="GO:0006355">
    <property type="term" value="P:regulation of DNA-templated transcription"/>
    <property type="evidence" value="ECO:0007669"/>
    <property type="project" value="InterPro"/>
</dbReference>
<dbReference type="PRINTS" id="PR00038">
    <property type="entry name" value="HTHLUXR"/>
</dbReference>
<keyword evidence="8" id="KW-1185">Reference proteome</keyword>
<evidence type="ECO:0000256" key="3">
    <source>
        <dbReference type="ARBA" id="ARBA00023125"/>
    </source>
</evidence>
<dbReference type="InterPro" id="IPR001789">
    <property type="entry name" value="Sig_transdc_resp-reg_receiver"/>
</dbReference>
<evidence type="ECO:0000259" key="5">
    <source>
        <dbReference type="PROSITE" id="PS50043"/>
    </source>
</evidence>
<feature type="domain" description="Response regulatory" evidence="6">
    <location>
        <begin position="29"/>
        <end position="147"/>
    </location>
</feature>
<dbReference type="AlphaFoldDB" id="D8MR88"/>
<dbReference type="Pfam" id="PF00196">
    <property type="entry name" value="GerE"/>
    <property type="match status" value="1"/>
</dbReference>
<dbReference type="InterPro" id="IPR000792">
    <property type="entry name" value="Tscrpt_reg_LuxR_C"/>
</dbReference>
<dbReference type="GO" id="GO:0003677">
    <property type="term" value="F:DNA binding"/>
    <property type="evidence" value="ECO:0007669"/>
    <property type="project" value="UniProtKB-KW"/>
</dbReference>
<dbReference type="EMBL" id="FP236843">
    <property type="protein sequence ID" value="CAX59345.1"/>
    <property type="molecule type" value="Genomic_DNA"/>
</dbReference>
<dbReference type="GO" id="GO:0000160">
    <property type="term" value="P:phosphorelay signal transduction system"/>
    <property type="evidence" value="ECO:0007669"/>
    <property type="project" value="InterPro"/>
</dbReference>
<dbReference type="PROSITE" id="PS50110">
    <property type="entry name" value="RESPONSE_REGULATORY"/>
    <property type="match status" value="1"/>
</dbReference>
<dbReference type="InterPro" id="IPR058245">
    <property type="entry name" value="NreC/VraR/RcsB-like_REC"/>
</dbReference>
<evidence type="ECO:0000313" key="7">
    <source>
        <dbReference type="EMBL" id="CAX59345.1"/>
    </source>
</evidence>
<dbReference type="Proteomes" id="UP000008793">
    <property type="component" value="Chromosome"/>
</dbReference>
<dbReference type="Gene3D" id="3.40.50.2300">
    <property type="match status" value="1"/>
</dbReference>
<dbReference type="SUPFAM" id="SSF52172">
    <property type="entry name" value="CheY-like"/>
    <property type="match status" value="1"/>
</dbReference>
<protein>
    <submittedName>
        <fullName evidence="7">Transcriptional regulator, LuxR family</fullName>
    </submittedName>
</protein>
<dbReference type="STRING" id="634500.EbC_18140"/>
<keyword evidence="3" id="KW-0238">DNA-binding</keyword>
<dbReference type="InterPro" id="IPR011006">
    <property type="entry name" value="CheY-like_superfamily"/>
</dbReference>
<evidence type="ECO:0000256" key="1">
    <source>
        <dbReference type="ARBA" id="ARBA00022553"/>
    </source>
</evidence>
<gene>
    <name evidence="7" type="ordered locus">EbC_18140</name>
</gene>
<evidence type="ECO:0000313" key="8">
    <source>
        <dbReference type="Proteomes" id="UP000008793"/>
    </source>
</evidence>
<dbReference type="InterPro" id="IPR039420">
    <property type="entry name" value="WalR-like"/>
</dbReference>
<dbReference type="PANTHER" id="PTHR43214:SF17">
    <property type="entry name" value="TRANSCRIPTIONAL REGULATORY PROTEIN RCSB"/>
    <property type="match status" value="1"/>
</dbReference>
<evidence type="ECO:0000259" key="6">
    <source>
        <dbReference type="PROSITE" id="PS50110"/>
    </source>
</evidence>
<sequence length="253" mass="28746">MLISGRQRQRCRHVAEVKCMNSFNDKKITVVLLDDHPMIRYSFEVAASKEPDINMAATFGHSRDLLSWLRDNDADVLMLDYILNSDEMDGLSLIKQIQAHHPELKILLSSSMESLAVIRAAFMVGIKGYITKREETGLYFDAVRTVAAGQRYVPENVAIELSQVPTRKRDHNILDMAFIADTDELDIEKLSKLLTPREAEIIRCFLDGMAIVDIAAKLKRSRKTISGHKQTGMKKLGISSDLELFKYRSDLFK</sequence>
<dbReference type="InterPro" id="IPR036388">
    <property type="entry name" value="WH-like_DNA-bd_sf"/>
</dbReference>
<dbReference type="SMART" id="SM00421">
    <property type="entry name" value="HTH_LUXR"/>
    <property type="match status" value="1"/>
</dbReference>
<dbReference type="CDD" id="cd06170">
    <property type="entry name" value="LuxR_C_like"/>
    <property type="match status" value="1"/>
</dbReference>
<dbReference type="InterPro" id="IPR016032">
    <property type="entry name" value="Sig_transdc_resp-reg_C-effctor"/>
</dbReference>
<keyword evidence="1 4" id="KW-0597">Phosphoprotein</keyword>
<name>D8MR88_ERWBE</name>
<keyword evidence="2" id="KW-0902">Two-component regulatory system</keyword>
<dbReference type="KEGG" id="ebi:EbC_18140"/>
<reference evidence="7 8" key="1">
    <citation type="journal article" date="2010" name="BMC Genomics">
        <title>Genome comparison of the epiphytic bacteria Erwinia billingiae and E. tasmaniensis with the pear pathogen E. pyrifoliae.</title>
        <authorList>
            <person name="Kube M."/>
            <person name="Migdoll A.M."/>
            <person name="Gehring I."/>
            <person name="Heitmann K."/>
            <person name="Mayer Y."/>
            <person name="Kuhl H."/>
            <person name="Knaust F."/>
            <person name="Geider K."/>
            <person name="Reinhardt R."/>
        </authorList>
    </citation>
    <scope>NUCLEOTIDE SEQUENCE [LARGE SCALE GENOMIC DNA]</scope>
    <source>
        <strain evidence="7 8">Eb661</strain>
    </source>
</reference>
<feature type="domain" description="HTH luxR-type" evidence="5">
    <location>
        <begin position="187"/>
        <end position="252"/>
    </location>
</feature>
<proteinExistence type="predicted"/>
<accession>D8MR88</accession>
<dbReference type="Pfam" id="PF00072">
    <property type="entry name" value="Response_reg"/>
    <property type="match status" value="1"/>
</dbReference>
<dbReference type="eggNOG" id="COG2197">
    <property type="taxonomic scope" value="Bacteria"/>
</dbReference>
<dbReference type="Gene3D" id="1.10.10.10">
    <property type="entry name" value="Winged helix-like DNA-binding domain superfamily/Winged helix DNA-binding domain"/>
    <property type="match status" value="1"/>
</dbReference>
<dbReference type="PROSITE" id="PS50043">
    <property type="entry name" value="HTH_LUXR_2"/>
    <property type="match status" value="1"/>
</dbReference>
<evidence type="ECO:0000256" key="2">
    <source>
        <dbReference type="ARBA" id="ARBA00023012"/>
    </source>
</evidence>
<dbReference type="HOGENOM" id="CLU_000445_90_1_6"/>
<dbReference type="CDD" id="cd17535">
    <property type="entry name" value="REC_NarL-like"/>
    <property type="match status" value="1"/>
</dbReference>
<dbReference type="SMART" id="SM00448">
    <property type="entry name" value="REC"/>
    <property type="match status" value="1"/>
</dbReference>
<feature type="modified residue" description="4-aspartylphosphate" evidence="4">
    <location>
        <position position="80"/>
    </location>
</feature>
<organism evidence="8">
    <name type="scientific">Erwinia billingiae (strain Eb661)</name>
    <dbReference type="NCBI Taxonomy" id="634500"/>
    <lineage>
        <taxon>Bacteria</taxon>
        <taxon>Pseudomonadati</taxon>
        <taxon>Pseudomonadota</taxon>
        <taxon>Gammaproteobacteria</taxon>
        <taxon>Enterobacterales</taxon>
        <taxon>Erwiniaceae</taxon>
        <taxon>Erwinia</taxon>
    </lineage>
</organism>
<evidence type="ECO:0000256" key="4">
    <source>
        <dbReference type="PROSITE-ProRule" id="PRU00169"/>
    </source>
</evidence>